<dbReference type="InterPro" id="IPR001623">
    <property type="entry name" value="DnaJ_domain"/>
</dbReference>
<keyword evidence="3" id="KW-1185">Reference proteome</keyword>
<dbReference type="CDD" id="cd06257">
    <property type="entry name" value="DnaJ"/>
    <property type="match status" value="1"/>
</dbReference>
<dbReference type="PROSITE" id="PS50076">
    <property type="entry name" value="DNAJ_2"/>
    <property type="match status" value="1"/>
</dbReference>
<evidence type="ECO:0000313" key="2">
    <source>
        <dbReference type="EMBL" id="GLI34069.1"/>
    </source>
</evidence>
<sequence length="336" mass="40283">MYLRLVREGSGYRYILRETYRDNECWKFRDLMDLGKDPAEYIEYPGGCGFYFKPEIEETLQEKGVDYTSEDLEKAFFPFLDPYVRQILEKFSNHRSIHSPWKSFSNDELYAHQQDLHSFDRRRMHFLRVGRVDIGDLEGRPWKFLNILLEKSRDEIEHTIEEMEKMLRPHEVRLYIYTALHLQSYFPAHLLRNHPIGLDPERVDSYFLEELCRLNADHRFFKGMDVPEDGSLHPFLVRYAVMYFDHEFSGGSLDNYIKEFFRRREFHHRNKVTRSIPTVEACKVFGISVETFKSMTRKELIQLYRQCAKKAHPDKGGDHETFVRMTDAYECLLAKK</sequence>
<dbReference type="Gene3D" id="1.10.287.110">
    <property type="entry name" value="DnaJ domain"/>
    <property type="match status" value="1"/>
</dbReference>
<dbReference type="RefSeq" id="WP_281793339.1">
    <property type="nucleotide sequence ID" value="NZ_BSDR01000001.1"/>
</dbReference>
<organism evidence="2 3">
    <name type="scientific">Desulforhabdus amnigena</name>
    <dbReference type="NCBI Taxonomy" id="40218"/>
    <lineage>
        <taxon>Bacteria</taxon>
        <taxon>Pseudomonadati</taxon>
        <taxon>Thermodesulfobacteriota</taxon>
        <taxon>Syntrophobacteria</taxon>
        <taxon>Syntrophobacterales</taxon>
        <taxon>Syntrophobacteraceae</taxon>
        <taxon>Desulforhabdus</taxon>
    </lineage>
</organism>
<dbReference type="SMART" id="SM00271">
    <property type="entry name" value="DnaJ"/>
    <property type="match status" value="1"/>
</dbReference>
<dbReference type="InterPro" id="IPR036869">
    <property type="entry name" value="J_dom_sf"/>
</dbReference>
<protein>
    <recommendedName>
        <fullName evidence="1">J domain-containing protein</fullName>
    </recommendedName>
</protein>
<feature type="domain" description="J" evidence="1">
    <location>
        <begin position="280"/>
        <end position="336"/>
    </location>
</feature>
<reference evidence="2" key="1">
    <citation type="submission" date="2022-12" db="EMBL/GenBank/DDBJ databases">
        <title>Reference genome sequencing for broad-spectrum identification of bacterial and archaeal isolates by mass spectrometry.</title>
        <authorList>
            <person name="Sekiguchi Y."/>
            <person name="Tourlousse D.M."/>
        </authorList>
    </citation>
    <scope>NUCLEOTIDE SEQUENCE</scope>
    <source>
        <strain evidence="2">ASRB1</strain>
    </source>
</reference>
<evidence type="ECO:0000313" key="3">
    <source>
        <dbReference type="Proteomes" id="UP001144372"/>
    </source>
</evidence>
<dbReference type="AlphaFoldDB" id="A0A9W6FSI4"/>
<comment type="caution">
    <text evidence="2">The sequence shown here is derived from an EMBL/GenBank/DDBJ whole genome shotgun (WGS) entry which is preliminary data.</text>
</comment>
<accession>A0A9W6FSI4</accession>
<evidence type="ECO:0000259" key="1">
    <source>
        <dbReference type="PROSITE" id="PS50076"/>
    </source>
</evidence>
<gene>
    <name evidence="2" type="ORF">DAMNIGENAA_15020</name>
</gene>
<dbReference type="Proteomes" id="UP001144372">
    <property type="component" value="Unassembled WGS sequence"/>
</dbReference>
<name>A0A9W6FSI4_9BACT</name>
<proteinExistence type="predicted"/>
<dbReference type="SUPFAM" id="SSF46565">
    <property type="entry name" value="Chaperone J-domain"/>
    <property type="match status" value="1"/>
</dbReference>
<dbReference type="EMBL" id="BSDR01000001">
    <property type="protein sequence ID" value="GLI34069.1"/>
    <property type="molecule type" value="Genomic_DNA"/>
</dbReference>